<organism evidence="1 2">
    <name type="scientific">Elysia crispata</name>
    <name type="common">lettuce slug</name>
    <dbReference type="NCBI Taxonomy" id="231223"/>
    <lineage>
        <taxon>Eukaryota</taxon>
        <taxon>Metazoa</taxon>
        <taxon>Spiralia</taxon>
        <taxon>Lophotrochozoa</taxon>
        <taxon>Mollusca</taxon>
        <taxon>Gastropoda</taxon>
        <taxon>Heterobranchia</taxon>
        <taxon>Euthyneura</taxon>
        <taxon>Panpulmonata</taxon>
        <taxon>Sacoglossa</taxon>
        <taxon>Placobranchoidea</taxon>
        <taxon>Plakobranchidae</taxon>
        <taxon>Elysia</taxon>
    </lineage>
</organism>
<name>A0AAE0ZXS0_9GAST</name>
<comment type="caution">
    <text evidence="1">The sequence shown here is derived from an EMBL/GenBank/DDBJ whole genome shotgun (WGS) entry which is preliminary data.</text>
</comment>
<dbReference type="Proteomes" id="UP001283361">
    <property type="component" value="Unassembled WGS sequence"/>
</dbReference>
<evidence type="ECO:0000313" key="1">
    <source>
        <dbReference type="EMBL" id="KAK3777232.1"/>
    </source>
</evidence>
<dbReference type="AlphaFoldDB" id="A0AAE0ZXS0"/>
<accession>A0AAE0ZXS0</accession>
<evidence type="ECO:0000313" key="2">
    <source>
        <dbReference type="Proteomes" id="UP001283361"/>
    </source>
</evidence>
<gene>
    <name evidence="1" type="ORF">RRG08_047852</name>
</gene>
<protein>
    <submittedName>
        <fullName evidence="1">Uncharacterized protein</fullName>
    </submittedName>
</protein>
<sequence>MKCKFRVGDPCSVKVFSTKSEKSPKWVPAVITKVFGARSSNVIKVCPSGPARTRHVEQLQPRISGDSADLGLALEPDLKDGLKLLIYISKCLQLSTSRSS</sequence>
<keyword evidence="2" id="KW-1185">Reference proteome</keyword>
<dbReference type="EMBL" id="JAWDGP010003107">
    <property type="protein sequence ID" value="KAK3777232.1"/>
    <property type="molecule type" value="Genomic_DNA"/>
</dbReference>
<proteinExistence type="predicted"/>
<reference evidence="1" key="1">
    <citation type="journal article" date="2023" name="G3 (Bethesda)">
        <title>A reference genome for the long-term kleptoplast-retaining sea slug Elysia crispata morphotype clarki.</title>
        <authorList>
            <person name="Eastman K.E."/>
            <person name="Pendleton A.L."/>
            <person name="Shaikh M.A."/>
            <person name="Suttiyut T."/>
            <person name="Ogas R."/>
            <person name="Tomko P."/>
            <person name="Gavelis G."/>
            <person name="Widhalm J.R."/>
            <person name="Wisecaver J.H."/>
        </authorList>
    </citation>
    <scope>NUCLEOTIDE SEQUENCE</scope>
    <source>
        <strain evidence="1">ECLA1</strain>
    </source>
</reference>